<dbReference type="AlphaFoldDB" id="A0A8S3UJA9"/>
<organism evidence="1 2">
    <name type="scientific">Mytilus edulis</name>
    <name type="common">Blue mussel</name>
    <dbReference type="NCBI Taxonomy" id="6550"/>
    <lineage>
        <taxon>Eukaryota</taxon>
        <taxon>Metazoa</taxon>
        <taxon>Spiralia</taxon>
        <taxon>Lophotrochozoa</taxon>
        <taxon>Mollusca</taxon>
        <taxon>Bivalvia</taxon>
        <taxon>Autobranchia</taxon>
        <taxon>Pteriomorphia</taxon>
        <taxon>Mytilida</taxon>
        <taxon>Mytiloidea</taxon>
        <taxon>Mytilidae</taxon>
        <taxon>Mytilinae</taxon>
        <taxon>Mytilus</taxon>
    </lineage>
</organism>
<accession>A0A8S3UJA9</accession>
<evidence type="ECO:0000313" key="1">
    <source>
        <dbReference type="EMBL" id="CAG2245384.1"/>
    </source>
</evidence>
<proteinExistence type="predicted"/>
<keyword evidence="2" id="KW-1185">Reference proteome</keyword>
<sequence length="205" mass="23241">MITSIKCRQTQMGVDIFLLYSADNVLLFATDFIGMGCPSSYMLQVLSLHEAYDFSCPVQAHWKLRAISKCASQRNYSCLFDVNLQVNVYRDKCIRPRIVGPGKYRTSAAVYVLIVSLSYPLLDNARLSKIDSDACNLKYKEIIKCKESVEIKGDKTYENEQASCSPDLHRYTLEDDKSNSTVTEENPIGLFSSMSASYKRLKTKH</sequence>
<gene>
    <name evidence="1" type="ORF">MEDL_57399</name>
</gene>
<evidence type="ECO:0000313" key="2">
    <source>
        <dbReference type="Proteomes" id="UP000683360"/>
    </source>
</evidence>
<comment type="caution">
    <text evidence="1">The sequence shown here is derived from an EMBL/GenBank/DDBJ whole genome shotgun (WGS) entry which is preliminary data.</text>
</comment>
<dbReference type="EMBL" id="CAJPWZ010002769">
    <property type="protein sequence ID" value="CAG2245384.1"/>
    <property type="molecule type" value="Genomic_DNA"/>
</dbReference>
<dbReference type="Proteomes" id="UP000683360">
    <property type="component" value="Unassembled WGS sequence"/>
</dbReference>
<protein>
    <submittedName>
        <fullName evidence="1">Uncharacterized protein</fullName>
    </submittedName>
</protein>
<reference evidence="1" key="1">
    <citation type="submission" date="2021-03" db="EMBL/GenBank/DDBJ databases">
        <authorList>
            <person name="Bekaert M."/>
        </authorList>
    </citation>
    <scope>NUCLEOTIDE SEQUENCE</scope>
</reference>
<name>A0A8S3UJA9_MYTED</name>